<dbReference type="Pfam" id="PF12894">
    <property type="entry name" value="ANAPC4_WD40"/>
    <property type="match status" value="1"/>
</dbReference>
<evidence type="ECO:0000313" key="8">
    <source>
        <dbReference type="Proteomes" id="UP000318081"/>
    </source>
</evidence>
<dbReference type="InterPro" id="IPR050505">
    <property type="entry name" value="WDR55/POC1"/>
</dbReference>
<dbReference type="SUPFAM" id="SSF50998">
    <property type="entry name" value="Quinoprotein alcohol dehydrogenase-like"/>
    <property type="match status" value="2"/>
</dbReference>
<keyword evidence="5" id="KW-1133">Transmembrane helix</keyword>
<dbReference type="InterPro" id="IPR019775">
    <property type="entry name" value="WD40_repeat_CS"/>
</dbReference>
<dbReference type="PANTHER" id="PTHR44019">
    <property type="entry name" value="WD REPEAT-CONTAINING PROTEIN 55"/>
    <property type="match status" value="1"/>
</dbReference>
<dbReference type="Proteomes" id="UP000318081">
    <property type="component" value="Chromosome"/>
</dbReference>
<dbReference type="PROSITE" id="PS50011">
    <property type="entry name" value="PROTEIN_KINASE_DOM"/>
    <property type="match status" value="1"/>
</dbReference>
<keyword evidence="1 3" id="KW-0853">WD repeat</keyword>
<keyword evidence="2" id="KW-0677">Repeat</keyword>
<sequence length="900" mass="98491">MSERGEPHLTDFGLARIAGSHDLEGPHGPIGTPGYIAPELKDRTGRPGVTSEIYSLGVVLRKLLGRMSDVPASASGTRTPKRRHDFVEWRSRDLDAVLARMTADNPKDRYSSLPLLSADIDCLIEGDLVAVRPVSLVEKGARWIRRNPTLAILWSVIAATLLMAFVLLTVNVTSRYRHAREVDQQNQELLAREQQLRRATVSSRLRSIQSLLGRNRIVAKQQLEDESLFPLGDRGFAWKFLHSEATDVAYDLSELDGGFGGIYQVRFSPDNRKLVVCSKPRSLSLVDVVHRTRIVVPCDLRLAGTLLSHPAMTSFYCQESSGNLLEISWESGAILRRIDLPVPTRAKMALTSRGHQSYGLTKEGSPFRIDLASETALTGSNPIDAVPAGLWLTPDDQVLHCVTRKGIWHRWDTGTLEELQQSNIFDALDPEAILLDSTKRTLRAAEANYEMDFGLCIVLGLDNGIAIVAWPGSPRSYSLIARSSPLTSHFAFRPRSQCVIPDGRGGLLFSVFDPANQETIGAVTDSVLAAAVSSDNRWTATGGSKGKLFVRRIRDPSERTRRLQTFTGEDRGYGPPVRTVQLTASGETLVCHREGWCAVVDVETDRVLEGFQINNSQFSTIAYSRKNQLAVLGFRTPGSKVVAMRRREDGGFCDQELSSTGISESSGPFCPPPKPAFEIECDANVTSLCFSKDEDVLLVALRNGELFTADALTGKILKHCSLLGGKSACLSMSAVAGGILCGGADGRIHLVNVGDGTIEASWRAGESRIYSLTVNSDESLIYSGMATGVIRVFDPEGKLRRQMSGHQGRVLSLALSNDGETLASGSADHRIVLWDTRSGEMQLLLNRHTDSVTDLCFSKDDSELWSTSAEGTVYRWNSQDSDGSISRTPDHSETPKSPPE</sequence>
<dbReference type="InterPro" id="IPR024977">
    <property type="entry name" value="Apc4-like_WD40_dom"/>
</dbReference>
<dbReference type="Gene3D" id="1.10.510.10">
    <property type="entry name" value="Transferase(Phosphotransferase) domain 1"/>
    <property type="match status" value="1"/>
</dbReference>
<dbReference type="InterPro" id="IPR001680">
    <property type="entry name" value="WD40_rpt"/>
</dbReference>
<evidence type="ECO:0000259" key="6">
    <source>
        <dbReference type="PROSITE" id="PS50011"/>
    </source>
</evidence>
<name>A0ABX5Y3X9_9BACT</name>
<keyword evidence="5" id="KW-0472">Membrane</keyword>
<gene>
    <name evidence="7" type="ORF">TBK1r_75380</name>
</gene>
<protein>
    <submittedName>
        <fullName evidence="7">WD domain, G-beta repeat</fullName>
    </submittedName>
</protein>
<evidence type="ECO:0000256" key="4">
    <source>
        <dbReference type="SAM" id="MobiDB-lite"/>
    </source>
</evidence>
<organism evidence="7 8">
    <name type="scientific">Stieleria magnilauensis</name>
    <dbReference type="NCBI Taxonomy" id="2527963"/>
    <lineage>
        <taxon>Bacteria</taxon>
        <taxon>Pseudomonadati</taxon>
        <taxon>Planctomycetota</taxon>
        <taxon>Planctomycetia</taxon>
        <taxon>Pirellulales</taxon>
        <taxon>Pirellulaceae</taxon>
        <taxon>Stieleria</taxon>
    </lineage>
</organism>
<feature type="compositionally biased region" description="Basic and acidic residues" evidence="4">
    <location>
        <begin position="888"/>
        <end position="900"/>
    </location>
</feature>
<proteinExistence type="predicted"/>
<feature type="repeat" description="WD" evidence="3">
    <location>
        <begin position="845"/>
        <end position="886"/>
    </location>
</feature>
<feature type="region of interest" description="Disordered" evidence="4">
    <location>
        <begin position="876"/>
        <end position="900"/>
    </location>
</feature>
<dbReference type="Gene3D" id="2.130.10.10">
    <property type="entry name" value="YVTN repeat-like/Quinoprotein amine dehydrogenase"/>
    <property type="match status" value="2"/>
</dbReference>
<dbReference type="SMART" id="SM00320">
    <property type="entry name" value="WD40"/>
    <property type="match status" value="7"/>
</dbReference>
<dbReference type="EMBL" id="CP036432">
    <property type="protein sequence ID" value="QDV88505.1"/>
    <property type="molecule type" value="Genomic_DNA"/>
</dbReference>
<dbReference type="PROSITE" id="PS50082">
    <property type="entry name" value="WD_REPEATS_2"/>
    <property type="match status" value="2"/>
</dbReference>
<evidence type="ECO:0000256" key="1">
    <source>
        <dbReference type="ARBA" id="ARBA00022574"/>
    </source>
</evidence>
<dbReference type="InterPro" id="IPR011047">
    <property type="entry name" value="Quinoprotein_ADH-like_sf"/>
</dbReference>
<evidence type="ECO:0000313" key="7">
    <source>
        <dbReference type="EMBL" id="QDV88505.1"/>
    </source>
</evidence>
<reference evidence="7 8" key="1">
    <citation type="submission" date="2019-02" db="EMBL/GenBank/DDBJ databases">
        <title>Deep-cultivation of Planctomycetes and their phenomic and genomic characterization uncovers novel biology.</title>
        <authorList>
            <person name="Wiegand S."/>
            <person name="Jogler M."/>
            <person name="Boedeker C."/>
            <person name="Pinto D."/>
            <person name="Vollmers J."/>
            <person name="Rivas-Marin E."/>
            <person name="Kohn T."/>
            <person name="Peeters S.H."/>
            <person name="Heuer A."/>
            <person name="Rast P."/>
            <person name="Oberbeckmann S."/>
            <person name="Bunk B."/>
            <person name="Jeske O."/>
            <person name="Meyerdierks A."/>
            <person name="Storesund J.E."/>
            <person name="Kallscheuer N."/>
            <person name="Luecker S."/>
            <person name="Lage O.M."/>
            <person name="Pohl T."/>
            <person name="Merkel B.J."/>
            <person name="Hornburger P."/>
            <person name="Mueller R.-W."/>
            <person name="Bruemmer F."/>
            <person name="Labrenz M."/>
            <person name="Spormann A.M."/>
            <person name="Op den Camp H."/>
            <person name="Overmann J."/>
            <person name="Amann R."/>
            <person name="Jetten M.S.M."/>
            <person name="Mascher T."/>
            <person name="Medema M.H."/>
            <person name="Devos D.P."/>
            <person name="Kaster A.-K."/>
            <person name="Ovreas L."/>
            <person name="Rohde M."/>
            <person name="Galperin M.Y."/>
            <person name="Jogler C."/>
        </authorList>
    </citation>
    <scope>NUCLEOTIDE SEQUENCE [LARGE SCALE GENOMIC DNA]</scope>
    <source>
        <strain evidence="7 8">TBK1r</strain>
    </source>
</reference>
<dbReference type="SUPFAM" id="SSF56112">
    <property type="entry name" value="Protein kinase-like (PK-like)"/>
    <property type="match status" value="1"/>
</dbReference>
<keyword evidence="8" id="KW-1185">Reference proteome</keyword>
<accession>A0ABX5Y3X9</accession>
<dbReference type="PROSITE" id="PS50294">
    <property type="entry name" value="WD_REPEATS_REGION"/>
    <property type="match status" value="2"/>
</dbReference>
<feature type="domain" description="Protein kinase" evidence="6">
    <location>
        <begin position="1"/>
        <end position="124"/>
    </location>
</feature>
<dbReference type="InterPro" id="IPR011009">
    <property type="entry name" value="Kinase-like_dom_sf"/>
</dbReference>
<evidence type="ECO:0000256" key="5">
    <source>
        <dbReference type="SAM" id="Phobius"/>
    </source>
</evidence>
<dbReference type="InterPro" id="IPR015943">
    <property type="entry name" value="WD40/YVTN_repeat-like_dom_sf"/>
</dbReference>
<keyword evidence="5" id="KW-0812">Transmembrane</keyword>
<feature type="repeat" description="WD" evidence="3">
    <location>
        <begin position="803"/>
        <end position="844"/>
    </location>
</feature>
<dbReference type="PROSITE" id="PS00678">
    <property type="entry name" value="WD_REPEATS_1"/>
    <property type="match status" value="1"/>
</dbReference>
<dbReference type="PANTHER" id="PTHR44019:SF8">
    <property type="entry name" value="POC1 CENTRIOLAR PROTEIN HOMOLOG"/>
    <property type="match status" value="1"/>
</dbReference>
<dbReference type="Pfam" id="PF00400">
    <property type="entry name" value="WD40"/>
    <property type="match status" value="2"/>
</dbReference>
<dbReference type="InterPro" id="IPR000719">
    <property type="entry name" value="Prot_kinase_dom"/>
</dbReference>
<feature type="compositionally biased region" description="Polar residues" evidence="4">
    <location>
        <begin position="876"/>
        <end position="887"/>
    </location>
</feature>
<evidence type="ECO:0000256" key="2">
    <source>
        <dbReference type="ARBA" id="ARBA00022737"/>
    </source>
</evidence>
<evidence type="ECO:0000256" key="3">
    <source>
        <dbReference type="PROSITE-ProRule" id="PRU00221"/>
    </source>
</evidence>
<feature type="transmembrane region" description="Helical" evidence="5">
    <location>
        <begin position="149"/>
        <end position="170"/>
    </location>
</feature>